<comment type="caution">
    <text evidence="3">The sequence shown here is derived from an EMBL/GenBank/DDBJ whole genome shotgun (WGS) entry which is preliminary data.</text>
</comment>
<proteinExistence type="predicted"/>
<keyword evidence="4" id="KW-1185">Reference proteome</keyword>
<dbReference type="Proteomes" id="UP000276349">
    <property type="component" value="Unassembled WGS sequence"/>
</dbReference>
<dbReference type="EMBL" id="RXNR01000004">
    <property type="protein sequence ID" value="RTQ95787.1"/>
    <property type="molecule type" value="Genomic_DNA"/>
</dbReference>
<evidence type="ECO:0000259" key="1">
    <source>
        <dbReference type="Pfam" id="PF08874"/>
    </source>
</evidence>
<evidence type="ECO:0000313" key="4">
    <source>
        <dbReference type="Proteomes" id="UP000276349"/>
    </source>
</evidence>
<name>A0A3S0KLS3_9BACI</name>
<protein>
    <submittedName>
        <fullName evidence="3">DUF1835 domain-containing protein</fullName>
    </submittedName>
</protein>
<dbReference type="RefSeq" id="WP_126292653.1">
    <property type="nucleotide sequence ID" value="NZ_CP155468.1"/>
</dbReference>
<dbReference type="OrthoDB" id="343110at2"/>
<feature type="domain" description="DUF3658" evidence="2">
    <location>
        <begin position="183"/>
        <end position="293"/>
    </location>
</feature>
<organism evidence="3 4">
    <name type="scientific">Lysinibacillus telephonicus</name>
    <dbReference type="NCBI Taxonomy" id="1714840"/>
    <lineage>
        <taxon>Bacteria</taxon>
        <taxon>Bacillati</taxon>
        <taxon>Bacillota</taxon>
        <taxon>Bacilli</taxon>
        <taxon>Bacillales</taxon>
        <taxon>Bacillaceae</taxon>
        <taxon>Lysinibacillus</taxon>
    </lineage>
</organism>
<feature type="domain" description="DUF1835" evidence="1">
    <location>
        <begin position="30"/>
        <end position="145"/>
    </location>
</feature>
<sequence length="305" mass="36265">MDELNIMIDEINSHIKKYHCKSKSEQESDVHIVISEFTAGSLRVALKRPKKVIGFPDSFSIGPLWRLNEKIGQSFRSQWLYENINDELDDYEYEQKFINTLLEIENISEHVPIYLWYGNNAEEQTGLRFILYLLKDKKNEIYLINSTLVYEKVTAYKIEEQPIFHTGQIEPEFLRLIFDETTKNIPLTVEERIRFHKEWKSLSKSKDVLRLFIEGEIREVPENYFDSIILETIDNLHKKQGSKEFLKTGDVIVEIITKMDEMVNLYFLEYRIRYLIYSGALELQGIPKSIRHYRVKLPDKKLKKD</sequence>
<dbReference type="Pfam" id="PF12395">
    <property type="entry name" value="DUF3658"/>
    <property type="match status" value="1"/>
</dbReference>
<evidence type="ECO:0000313" key="3">
    <source>
        <dbReference type="EMBL" id="RTQ95787.1"/>
    </source>
</evidence>
<accession>A0A3S0KLS3</accession>
<dbReference type="InterPro" id="IPR022123">
    <property type="entry name" value="DUF3658"/>
</dbReference>
<dbReference type="Pfam" id="PF08874">
    <property type="entry name" value="DUF1835"/>
    <property type="match status" value="1"/>
</dbReference>
<gene>
    <name evidence="3" type="ORF">EKG35_02060</name>
</gene>
<dbReference type="InterPro" id="IPR014973">
    <property type="entry name" value="DUF1835"/>
</dbReference>
<reference evidence="3 4" key="1">
    <citation type="submission" date="2018-12" db="EMBL/GenBank/DDBJ databases">
        <authorList>
            <person name="Yu L."/>
        </authorList>
    </citation>
    <scope>NUCLEOTIDE SEQUENCE [LARGE SCALE GENOMIC DNA]</scope>
    <source>
        <strain evidence="3 4">S5H2222</strain>
    </source>
</reference>
<evidence type="ECO:0000259" key="2">
    <source>
        <dbReference type="Pfam" id="PF12395"/>
    </source>
</evidence>
<dbReference type="AlphaFoldDB" id="A0A3S0KLS3"/>